<dbReference type="GO" id="GO:0005975">
    <property type="term" value="P:carbohydrate metabolic process"/>
    <property type="evidence" value="ECO:0007669"/>
    <property type="project" value="InterPro"/>
</dbReference>
<evidence type="ECO:0000256" key="1">
    <source>
        <dbReference type="ARBA" id="ARBA00001231"/>
    </source>
</evidence>
<protein>
    <recommendedName>
        <fullName evidence="3">beta-N-acetylhexosaminidase</fullName>
        <ecNumber evidence="3">3.2.1.52</ecNumber>
    </recommendedName>
</protein>
<comment type="catalytic activity">
    <reaction evidence="1">
        <text>Hydrolysis of terminal non-reducing N-acetyl-D-hexosamine residues in N-acetyl-beta-D-hexosaminides.</text>
        <dbReference type="EC" id="3.2.1.52"/>
    </reaction>
</comment>
<evidence type="ECO:0000256" key="4">
    <source>
        <dbReference type="ARBA" id="ARBA00022801"/>
    </source>
</evidence>
<dbReference type="InterPro" id="IPR017853">
    <property type="entry name" value="GH"/>
</dbReference>
<dbReference type="Gene3D" id="3.20.20.80">
    <property type="entry name" value="Glycosidases"/>
    <property type="match status" value="1"/>
</dbReference>
<keyword evidence="4" id="KW-0378">Hydrolase</keyword>
<comment type="similarity">
    <text evidence="2">Belongs to the glycosyl hydrolase 20 family.</text>
</comment>
<evidence type="ECO:0000313" key="7">
    <source>
        <dbReference type="Proteomes" id="UP001372834"/>
    </source>
</evidence>
<gene>
    <name evidence="6" type="ORF">RUM43_015091</name>
</gene>
<dbReference type="PANTHER" id="PTHR22600:SF42">
    <property type="entry name" value="BETA-N-ACETYLHEXOSAMINIDASE"/>
    <property type="match status" value="1"/>
</dbReference>
<dbReference type="Pfam" id="PF00728">
    <property type="entry name" value="Glyco_hydro_20"/>
    <property type="match status" value="1"/>
</dbReference>
<sequence>MEASSPIPQKLMDKGYRLIVSTKDKWYLDHGFWGRTAYHDWKVMYNYKLYQHENVLGGEVAMWTEKVDHHSLDVKVWPRTAATAERLWSNPKLGANEAEGRFEHFRESLTKIGINADANSPYYCYENENECHSDSGISYRK</sequence>
<comment type="caution">
    <text evidence="6">The sequence shown here is derived from an EMBL/GenBank/DDBJ whole genome shotgun (WGS) entry which is preliminary data.</text>
</comment>
<dbReference type="InterPro" id="IPR025705">
    <property type="entry name" value="Beta_hexosaminidase_sua/sub"/>
</dbReference>
<evidence type="ECO:0000313" key="6">
    <source>
        <dbReference type="EMBL" id="KAK6616780.1"/>
    </source>
</evidence>
<evidence type="ECO:0000259" key="5">
    <source>
        <dbReference type="Pfam" id="PF00728"/>
    </source>
</evidence>
<feature type="domain" description="Glycoside hydrolase family 20 catalytic" evidence="5">
    <location>
        <begin position="9"/>
        <end position="90"/>
    </location>
</feature>
<dbReference type="GO" id="GO:0016231">
    <property type="term" value="F:beta-N-acetylglucosaminidase activity"/>
    <property type="evidence" value="ECO:0007669"/>
    <property type="project" value="TreeGrafter"/>
</dbReference>
<proteinExistence type="inferred from homology"/>
<dbReference type="AlphaFoldDB" id="A0AAN8NUG6"/>
<evidence type="ECO:0000256" key="3">
    <source>
        <dbReference type="ARBA" id="ARBA00012663"/>
    </source>
</evidence>
<evidence type="ECO:0000256" key="2">
    <source>
        <dbReference type="ARBA" id="ARBA00006285"/>
    </source>
</evidence>
<dbReference type="EMBL" id="JAWJWE010000056">
    <property type="protein sequence ID" value="KAK6616780.1"/>
    <property type="molecule type" value="Genomic_DNA"/>
</dbReference>
<reference evidence="6 7" key="1">
    <citation type="submission" date="2023-10" db="EMBL/GenBank/DDBJ databases">
        <title>Genomes of two closely related lineages of the louse Polyplax serrata with different host specificities.</title>
        <authorList>
            <person name="Martinu J."/>
            <person name="Tarabai H."/>
            <person name="Stefka J."/>
            <person name="Hypsa V."/>
        </authorList>
    </citation>
    <scope>NUCLEOTIDE SEQUENCE [LARGE SCALE GENOMIC DNA]</scope>
    <source>
        <strain evidence="6">HR10_N</strain>
    </source>
</reference>
<accession>A0AAN8NUG6</accession>
<dbReference type="SUPFAM" id="SSF51445">
    <property type="entry name" value="(Trans)glycosidases"/>
    <property type="match status" value="1"/>
</dbReference>
<name>A0AAN8NUG6_POLSC</name>
<dbReference type="GO" id="GO:0005886">
    <property type="term" value="C:plasma membrane"/>
    <property type="evidence" value="ECO:0007669"/>
    <property type="project" value="TreeGrafter"/>
</dbReference>
<organism evidence="6 7">
    <name type="scientific">Polyplax serrata</name>
    <name type="common">Common mouse louse</name>
    <dbReference type="NCBI Taxonomy" id="468196"/>
    <lineage>
        <taxon>Eukaryota</taxon>
        <taxon>Metazoa</taxon>
        <taxon>Ecdysozoa</taxon>
        <taxon>Arthropoda</taxon>
        <taxon>Hexapoda</taxon>
        <taxon>Insecta</taxon>
        <taxon>Pterygota</taxon>
        <taxon>Neoptera</taxon>
        <taxon>Paraneoptera</taxon>
        <taxon>Psocodea</taxon>
        <taxon>Troctomorpha</taxon>
        <taxon>Phthiraptera</taxon>
        <taxon>Anoplura</taxon>
        <taxon>Polyplacidae</taxon>
        <taxon>Polyplax</taxon>
    </lineage>
</organism>
<dbReference type="PRINTS" id="PR00738">
    <property type="entry name" value="GLHYDRLASE20"/>
</dbReference>
<dbReference type="Proteomes" id="UP001372834">
    <property type="component" value="Unassembled WGS sequence"/>
</dbReference>
<dbReference type="InterPro" id="IPR015883">
    <property type="entry name" value="Glyco_hydro_20_cat"/>
</dbReference>
<dbReference type="PANTHER" id="PTHR22600">
    <property type="entry name" value="BETA-HEXOSAMINIDASE"/>
    <property type="match status" value="1"/>
</dbReference>
<dbReference type="GO" id="GO:0030203">
    <property type="term" value="P:glycosaminoglycan metabolic process"/>
    <property type="evidence" value="ECO:0007669"/>
    <property type="project" value="TreeGrafter"/>
</dbReference>
<dbReference type="EC" id="3.2.1.52" evidence="3"/>